<proteinExistence type="predicted"/>
<gene>
    <name evidence="1" type="ORF">FPE01S_01_15530</name>
</gene>
<dbReference type="OrthoDB" id="1179353at2"/>
<comment type="caution">
    <text evidence="1">The sequence shown here is derived from an EMBL/GenBank/DDBJ whole genome shotgun (WGS) entry which is preliminary data.</text>
</comment>
<dbReference type="AlphaFoldDB" id="A0A0E9MYF8"/>
<sequence>MTKILATLACCLSVFYTTAQKSLFIRVFDIQEVRIARGKLLQATDSSVLLLTNKDTAEIPLRQIGKIKTKHSPGNNIGIGVASGALIGAVAGAASADPDDFLGYTTGEGIVGGILLGGAIGAGIGSLSLIFKHGETYLISARQENWEAFKKMADALKAQVSK</sequence>
<dbReference type="RefSeq" id="WP_046368209.1">
    <property type="nucleotide sequence ID" value="NZ_BBWV01000001.1"/>
</dbReference>
<protein>
    <submittedName>
        <fullName evidence="1">Uncharacterized protein</fullName>
    </submittedName>
</protein>
<organism evidence="1 2">
    <name type="scientific">Flavihumibacter petaseus NBRC 106054</name>
    <dbReference type="NCBI Taxonomy" id="1220578"/>
    <lineage>
        <taxon>Bacteria</taxon>
        <taxon>Pseudomonadati</taxon>
        <taxon>Bacteroidota</taxon>
        <taxon>Chitinophagia</taxon>
        <taxon>Chitinophagales</taxon>
        <taxon>Chitinophagaceae</taxon>
        <taxon>Flavihumibacter</taxon>
    </lineage>
</organism>
<accession>A0A0E9MYF8</accession>
<dbReference type="Proteomes" id="UP000033121">
    <property type="component" value="Unassembled WGS sequence"/>
</dbReference>
<evidence type="ECO:0000313" key="2">
    <source>
        <dbReference type="Proteomes" id="UP000033121"/>
    </source>
</evidence>
<keyword evidence="2" id="KW-1185">Reference proteome</keyword>
<reference evidence="1 2" key="1">
    <citation type="submission" date="2015-04" db="EMBL/GenBank/DDBJ databases">
        <title>Whole genome shotgun sequence of Flavihumibacter petaseus NBRC 106054.</title>
        <authorList>
            <person name="Miyazawa S."/>
            <person name="Hosoyama A."/>
            <person name="Hashimoto M."/>
            <person name="Noguchi M."/>
            <person name="Tsuchikane K."/>
            <person name="Ohji S."/>
            <person name="Yamazoe A."/>
            <person name="Ichikawa N."/>
            <person name="Kimura A."/>
            <person name="Fujita N."/>
        </authorList>
    </citation>
    <scope>NUCLEOTIDE SEQUENCE [LARGE SCALE GENOMIC DNA]</scope>
    <source>
        <strain evidence="1 2">NBRC 106054</strain>
    </source>
</reference>
<dbReference type="EMBL" id="BBWV01000001">
    <property type="protein sequence ID" value="GAO42538.1"/>
    <property type="molecule type" value="Genomic_DNA"/>
</dbReference>
<evidence type="ECO:0000313" key="1">
    <source>
        <dbReference type="EMBL" id="GAO42538.1"/>
    </source>
</evidence>
<name>A0A0E9MYF8_9BACT</name>